<protein>
    <submittedName>
        <fullName evidence="1">Type VI secretion system amidase effector protein Tae4</fullName>
    </submittedName>
</protein>
<name>A0ABS8IWX7_9BURK</name>
<organism evidence="1 2">
    <name type="scientific">Massilia agrisoli</name>
    <dbReference type="NCBI Taxonomy" id="2892444"/>
    <lineage>
        <taxon>Bacteria</taxon>
        <taxon>Pseudomonadati</taxon>
        <taxon>Pseudomonadota</taxon>
        <taxon>Betaproteobacteria</taxon>
        <taxon>Burkholderiales</taxon>
        <taxon>Oxalobacteraceae</taxon>
        <taxon>Telluria group</taxon>
        <taxon>Massilia</taxon>
    </lineage>
</organism>
<keyword evidence="2" id="KW-1185">Reference proteome</keyword>
<evidence type="ECO:0000313" key="1">
    <source>
        <dbReference type="EMBL" id="MCC6072393.1"/>
    </source>
</evidence>
<reference evidence="1 2" key="1">
    <citation type="submission" date="2021-11" db="EMBL/GenBank/DDBJ databases">
        <authorList>
            <person name="Huq M.A."/>
        </authorList>
    </citation>
    <scope>NUCLEOTIDE SEQUENCE [LARGE SCALE GENOMIC DNA]</scope>
    <source>
        <strain evidence="1 2">MAHUQ-52</strain>
    </source>
</reference>
<evidence type="ECO:0000313" key="2">
    <source>
        <dbReference type="Proteomes" id="UP001198701"/>
    </source>
</evidence>
<comment type="caution">
    <text evidence="1">The sequence shown here is derived from an EMBL/GenBank/DDBJ whole genome shotgun (WGS) entry which is preliminary data.</text>
</comment>
<gene>
    <name evidence="1" type="ORF">LMJ30_15710</name>
</gene>
<dbReference type="Gene3D" id="4.10.280.80">
    <property type="match status" value="1"/>
</dbReference>
<dbReference type="Proteomes" id="UP001198701">
    <property type="component" value="Unassembled WGS sequence"/>
</dbReference>
<dbReference type="Gene3D" id="3.90.1720.80">
    <property type="match status" value="1"/>
</dbReference>
<accession>A0ABS8IWX7</accession>
<dbReference type="InterPro" id="IPR025562">
    <property type="entry name" value="Tae4"/>
</dbReference>
<dbReference type="Pfam" id="PF14113">
    <property type="entry name" value="Tae4"/>
    <property type="match status" value="1"/>
</dbReference>
<proteinExistence type="predicted"/>
<sequence>MRVPLATLRVHFPDKQNVEPEELYHWIGYPENVGNPNFENTCAIRLSLALLGAGYPNPGGWPIKAGKYKGRAIETKQRKLSNWLVRQLGQPEKFKNGLEAESKIGTRRGIV</sequence>
<dbReference type="EMBL" id="JAJHPV010000014">
    <property type="protein sequence ID" value="MCC6072393.1"/>
    <property type="molecule type" value="Genomic_DNA"/>
</dbReference>
<dbReference type="RefSeq" id="WP_229433279.1">
    <property type="nucleotide sequence ID" value="NZ_JAJHPV010000014.1"/>
</dbReference>